<feature type="region of interest" description="Disordered" evidence="1">
    <location>
        <begin position="1398"/>
        <end position="1461"/>
    </location>
</feature>
<evidence type="ECO:0000313" key="4">
    <source>
        <dbReference type="Proteomes" id="UP001497383"/>
    </source>
</evidence>
<dbReference type="InterPro" id="IPR022033">
    <property type="entry name" value="Rav1p_C"/>
</dbReference>
<evidence type="ECO:0000259" key="2">
    <source>
        <dbReference type="Pfam" id="PF12234"/>
    </source>
</evidence>
<organism evidence="3 4">
    <name type="scientific">Lodderomyces beijingensis</name>
    <dbReference type="NCBI Taxonomy" id="1775926"/>
    <lineage>
        <taxon>Eukaryota</taxon>
        <taxon>Fungi</taxon>
        <taxon>Dikarya</taxon>
        <taxon>Ascomycota</taxon>
        <taxon>Saccharomycotina</taxon>
        <taxon>Pichiomycetes</taxon>
        <taxon>Debaryomycetaceae</taxon>
        <taxon>Candida/Lodderomyces clade</taxon>
        <taxon>Lodderomyces</taxon>
    </lineage>
</organism>
<feature type="domain" description="RAVE complex protein Rav1 C-terminal" evidence="2">
    <location>
        <begin position="690"/>
        <end position="1372"/>
    </location>
</feature>
<protein>
    <recommendedName>
        <fullName evidence="2">RAVE complex protein Rav1 C-terminal domain-containing protein</fullName>
    </recommendedName>
</protein>
<dbReference type="PANTHER" id="PTHR13950">
    <property type="entry name" value="RABCONNECTIN-RELATED"/>
    <property type="match status" value="1"/>
</dbReference>
<sequence length="1468" mass="166664">MTINFIPGEVNKSSCSVTQANWKNHHVVIYGSGNNLILVTGSISSSNKNPNPYNIEKNLQTIYLSKDPRAVDLNTRRGTIAVGYDNVCLIFKPVNEYMRVPKWTLASQVELKEGTKINCLEWASGEDELIIGASDAISLFHFYDDCDELRFKKRWSSRQSNPVYRLCVTPNAKIILATTGPYDRLVKVWTRINYGDDNTLFEISYLPHRKGTSVKEFYWRRNFKSAESAPANKIVDSSMANIKNIRGYINTANEESEVIYTLTTEDEFKVWASYESSGHNQISNWASLNLGDIFKDGDKISSALVIEHAYLASFLTEKAHENLLFRDVNLRDFDLLLVTSLSGHARVIAISNISQTPPSNIKFTHIGKDNDDFKFGRNEFPLLSQPQLTDVGLTSDYIQSKEFISTKLYPVIANGLCRVSNDDRVQALSFLVHDRIKNTLRFELLDLRQIFEPSETSGSSVGAILLSKYQGHRKSIRKLVRSNSLYTTKNLVLSISNFAEHNYIWEPLVYEENGIKIMSITRRFQLCVEQEDDGKSAEPNGIWDAAIINDIEPPTDEKRRHLVVVCEKVGHISLWDCNGFRQDDLPAKQIYRLSVENSRPKALAMTEFPGESAADIPVRQYIVVAVYEKDAIRAWKLSLKYANDKVTEIEFKDQKIANLPQEEQIHQVTKVDAFVTQSRKSLIAVIDRTGLLKSYTLDFGSSPEEVSWINRFTLATNIKDAEKINGSTVIDKFAVVGEGGYHLSIWDVDQGVLEYEERYASSSSQGRIKDLDWTFINASLTEKSTTSAILSVGFDRFVSLFTQLRYDYTNRIPTYAAIKKIDISKYTSHEIGDSIWLDDGYLVIGSGNQFFIDDRWVKLGSTGIDSTMRQLMSGYVKKKKKSKDKDKETEKQDSQEVFDDSDTVYDISHLVRVLNGPLPIYHPQFLIQALFMSQILPVQTILVRLFQMLRQGDDVTWDLGIDFEDEIHKSLDVSFTGKEARKIKPLQRRMSSSYSLDVFTKFTAELADLLTKKLMTLSLPLLTRHQQSTLVSVIAIVKDLITSASMLDDNGLRFMIGFKLFQLSAKQKRLSMRDINWALHSDSREILLSSVETYYKNRLVWENVKKTGLVYWVKTERLVKVVESVVKNEFGESRDPSGIISLLYLALRKKQILIGLWKIVQHEEKTKMIKFLSNDFTDPRWKSAALKNAFVLLGKHRYLDAAYFFLLGDKPYDCCSIIANKIGDIALAIAVAKVYCGTKTIGKEYDESLVNLIEKYVLPDAIENGDRWTTSWVFWQIDDKPLAIEALIKTPMDMITGNSSKFPHYSDIMVSAKGQSFLRDDPVLILLFNDLRSRSVSYHKGSMNISPDEEFQFVIKVARIYTRMGCDYLALLLLRSWTFSTQSLSESAMPPAAAAAAATTTTAESKDDSSFISRNGFGHEEVNRNGSGKPSNILDSFKNDDDHYRTNKAPPPAQAFEEPDMSAFNFGF</sequence>
<dbReference type="Pfam" id="PF12234">
    <property type="entry name" value="Rav1p_C"/>
    <property type="match status" value="1"/>
</dbReference>
<dbReference type="Proteomes" id="UP001497383">
    <property type="component" value="Chromosome 3"/>
</dbReference>
<evidence type="ECO:0000256" key="1">
    <source>
        <dbReference type="SAM" id="MobiDB-lite"/>
    </source>
</evidence>
<gene>
    <name evidence="3" type="ORF">LODBEIA_P22530</name>
</gene>
<dbReference type="InterPro" id="IPR036322">
    <property type="entry name" value="WD40_repeat_dom_sf"/>
</dbReference>
<dbReference type="InterPro" id="IPR052208">
    <property type="entry name" value="DmX-like/RAVE_component"/>
</dbReference>
<name>A0ABP0ZJH7_9ASCO</name>
<reference evidence="3 4" key="1">
    <citation type="submission" date="2024-03" db="EMBL/GenBank/DDBJ databases">
        <authorList>
            <person name="Brejova B."/>
        </authorList>
    </citation>
    <scope>NUCLEOTIDE SEQUENCE [LARGE SCALE GENOMIC DNA]</scope>
    <source>
        <strain evidence="3 4">CBS 14171</strain>
    </source>
</reference>
<dbReference type="RefSeq" id="XP_066829191.1">
    <property type="nucleotide sequence ID" value="XM_066972232.1"/>
</dbReference>
<dbReference type="EMBL" id="OZ022407">
    <property type="protein sequence ID" value="CAK9437875.1"/>
    <property type="molecule type" value="Genomic_DNA"/>
</dbReference>
<proteinExistence type="predicted"/>
<dbReference type="GeneID" id="92207449"/>
<keyword evidence="4" id="KW-1185">Reference proteome</keyword>
<evidence type="ECO:0000313" key="3">
    <source>
        <dbReference type="EMBL" id="CAK9437875.1"/>
    </source>
</evidence>
<dbReference type="PANTHER" id="PTHR13950:SF9">
    <property type="entry name" value="RABCONNECTIN-3A"/>
    <property type="match status" value="1"/>
</dbReference>
<dbReference type="SUPFAM" id="SSF50978">
    <property type="entry name" value="WD40 repeat-like"/>
    <property type="match status" value="2"/>
</dbReference>
<accession>A0ABP0ZJH7</accession>
<feature type="compositionally biased region" description="Polar residues" evidence="1">
    <location>
        <begin position="1424"/>
        <end position="1434"/>
    </location>
</feature>